<name>A0A386HL71_9BACT</name>
<dbReference type="RefSeq" id="WP_119984576.1">
    <property type="nucleotide sequence ID" value="NZ_CP032489.1"/>
</dbReference>
<gene>
    <name evidence="1" type="ORF">D6B99_02000</name>
</gene>
<sequence>MSEIIPNKILQSSEKENAAFPLLSGKNTPEGKTFIYLSKDYACQQPVESVEEILMLLNK</sequence>
<dbReference type="AlphaFoldDB" id="A0A386HL71"/>
<protein>
    <submittedName>
        <fullName evidence="1">Uncharacterized protein</fullName>
    </submittedName>
</protein>
<dbReference type="EMBL" id="CP032489">
    <property type="protein sequence ID" value="AYD46493.1"/>
    <property type="molecule type" value="Genomic_DNA"/>
</dbReference>
<organism evidence="1 2">
    <name type="scientific">Arachidicoccus soli</name>
    <dbReference type="NCBI Taxonomy" id="2341117"/>
    <lineage>
        <taxon>Bacteria</taxon>
        <taxon>Pseudomonadati</taxon>
        <taxon>Bacteroidota</taxon>
        <taxon>Chitinophagia</taxon>
        <taxon>Chitinophagales</taxon>
        <taxon>Chitinophagaceae</taxon>
        <taxon>Arachidicoccus</taxon>
    </lineage>
</organism>
<proteinExistence type="predicted"/>
<reference evidence="1 2" key="1">
    <citation type="submission" date="2018-09" db="EMBL/GenBank/DDBJ databases">
        <title>Arachidicoccus sp. nov., a bacterium isolated from soil.</title>
        <authorList>
            <person name="Weon H.-Y."/>
            <person name="Kwon S.-W."/>
            <person name="Lee S.A."/>
        </authorList>
    </citation>
    <scope>NUCLEOTIDE SEQUENCE [LARGE SCALE GENOMIC DNA]</scope>
    <source>
        <strain evidence="1 2">KIS59-12</strain>
    </source>
</reference>
<evidence type="ECO:0000313" key="1">
    <source>
        <dbReference type="EMBL" id="AYD46493.1"/>
    </source>
</evidence>
<dbReference type="OrthoDB" id="9762614at2"/>
<dbReference type="KEGG" id="ark:D6B99_02000"/>
<evidence type="ECO:0000313" key="2">
    <source>
        <dbReference type="Proteomes" id="UP000266118"/>
    </source>
</evidence>
<keyword evidence="2" id="KW-1185">Reference proteome</keyword>
<accession>A0A386HL71</accession>
<dbReference type="Proteomes" id="UP000266118">
    <property type="component" value="Chromosome"/>
</dbReference>